<sequence>MKQLLAYLLLPSLIKGIYDAVLYPKESLLFHHAFFIHSVIRVK</sequence>
<keyword evidence="2" id="KW-1185">Reference proteome</keyword>
<proteinExistence type="predicted"/>
<dbReference type="AlphaFoldDB" id="A0A1Q6DUJ5"/>
<organism evidence="1 2">
    <name type="scientific">Methanohalarchaeum thermophilum</name>
    <dbReference type="NCBI Taxonomy" id="1903181"/>
    <lineage>
        <taxon>Archaea</taxon>
        <taxon>Methanobacteriati</taxon>
        <taxon>Methanobacteriota</taxon>
        <taxon>Methanonatronarchaeia</taxon>
        <taxon>Methanonatronarchaeales</taxon>
        <taxon>Methanonatronarchaeaceae</taxon>
        <taxon>Candidatus Methanohalarchaeum</taxon>
    </lineage>
</organism>
<dbReference type="EMBL" id="MSDW01000001">
    <property type="protein sequence ID" value="OKY78023.1"/>
    <property type="molecule type" value="Genomic_DNA"/>
</dbReference>
<accession>A0A1Q6DUJ5</accession>
<evidence type="ECO:0000313" key="1">
    <source>
        <dbReference type="EMBL" id="OKY78023.1"/>
    </source>
</evidence>
<dbReference type="InParanoid" id="A0A1Q6DUJ5"/>
<reference evidence="1" key="1">
    <citation type="submission" date="2016-12" db="EMBL/GenBank/DDBJ databases">
        <title>Discovery of methanogenic haloarchaea.</title>
        <authorList>
            <person name="Sorokin D.Y."/>
            <person name="Makarova K.S."/>
            <person name="Abbas B."/>
            <person name="Ferrer M."/>
            <person name="Golyshin P.N."/>
        </authorList>
    </citation>
    <scope>NUCLEOTIDE SEQUENCE [LARGE SCALE GENOMIC DNA]</scope>
    <source>
        <strain evidence="1">HMET1</strain>
    </source>
</reference>
<dbReference type="Proteomes" id="UP000185744">
    <property type="component" value="Unassembled WGS sequence"/>
</dbReference>
<name>A0A1Q6DUJ5_METT1</name>
<gene>
    <name evidence="1" type="ORF">BTN85_0501</name>
</gene>
<comment type="caution">
    <text evidence="1">The sequence shown here is derived from an EMBL/GenBank/DDBJ whole genome shotgun (WGS) entry which is preliminary data.</text>
</comment>
<evidence type="ECO:0000313" key="2">
    <source>
        <dbReference type="Proteomes" id="UP000185744"/>
    </source>
</evidence>
<protein>
    <submittedName>
        <fullName evidence="1">Uncharacterized protein</fullName>
    </submittedName>
</protein>